<dbReference type="Pfam" id="PF00535">
    <property type="entry name" value="Glycos_transf_2"/>
    <property type="match status" value="1"/>
</dbReference>
<dbReference type="STRING" id="762486.SAMN05444411_102326"/>
<dbReference type="Proteomes" id="UP000199595">
    <property type="component" value="Unassembled WGS sequence"/>
</dbReference>
<dbReference type="InterPro" id="IPR029044">
    <property type="entry name" value="Nucleotide-diphossugar_trans"/>
</dbReference>
<evidence type="ECO:0000313" key="4">
    <source>
        <dbReference type="EMBL" id="SDW85954.1"/>
    </source>
</evidence>
<dbReference type="PANTHER" id="PTHR43179">
    <property type="entry name" value="RHAMNOSYLTRANSFERASE WBBL"/>
    <property type="match status" value="1"/>
</dbReference>
<dbReference type="AlphaFoldDB" id="A0A1H2X0B9"/>
<name>A0A1H2X0B9_9FLAO</name>
<keyword evidence="1 4" id="KW-0808">Transferase</keyword>
<dbReference type="RefSeq" id="WP_090121278.1">
    <property type="nucleotide sequence ID" value="NZ_FNNJ01000002.1"/>
</dbReference>
<reference evidence="4 5" key="1">
    <citation type="submission" date="2016-10" db="EMBL/GenBank/DDBJ databases">
        <authorList>
            <person name="de Groot N.N."/>
        </authorList>
    </citation>
    <scope>NUCLEOTIDE SEQUENCE [LARGE SCALE GENOMIC DNA]</scope>
    <source>
        <strain evidence="4 5">DSM 24956</strain>
    </source>
</reference>
<dbReference type="SUPFAM" id="SSF53448">
    <property type="entry name" value="Nucleotide-diphospho-sugar transferases"/>
    <property type="match status" value="1"/>
</dbReference>
<keyword evidence="5" id="KW-1185">Reference proteome</keyword>
<evidence type="ECO:0000313" key="5">
    <source>
        <dbReference type="Proteomes" id="UP000199595"/>
    </source>
</evidence>
<feature type="domain" description="Galactosyltransferase C-terminal" evidence="3">
    <location>
        <begin position="167"/>
        <end position="207"/>
    </location>
</feature>
<proteinExistence type="predicted"/>
<dbReference type="InterPro" id="IPR027791">
    <property type="entry name" value="Galactosyl_T_C"/>
</dbReference>
<dbReference type="OrthoDB" id="9771846at2"/>
<dbReference type="InterPro" id="IPR001173">
    <property type="entry name" value="Glyco_trans_2-like"/>
</dbReference>
<dbReference type="Gene3D" id="3.90.550.10">
    <property type="entry name" value="Spore Coat Polysaccharide Biosynthesis Protein SpsA, Chain A"/>
    <property type="match status" value="1"/>
</dbReference>
<evidence type="ECO:0000259" key="3">
    <source>
        <dbReference type="Pfam" id="PF02709"/>
    </source>
</evidence>
<dbReference type="GO" id="GO:0016740">
    <property type="term" value="F:transferase activity"/>
    <property type="evidence" value="ECO:0007669"/>
    <property type="project" value="UniProtKB-KW"/>
</dbReference>
<dbReference type="CDD" id="cd04186">
    <property type="entry name" value="GT_2_like_c"/>
    <property type="match status" value="1"/>
</dbReference>
<dbReference type="Pfam" id="PF02709">
    <property type="entry name" value="Glyco_transf_7C"/>
    <property type="match status" value="1"/>
</dbReference>
<dbReference type="PANTHER" id="PTHR43179:SF7">
    <property type="entry name" value="RHAMNOSYLTRANSFERASE WBBL"/>
    <property type="match status" value="1"/>
</dbReference>
<organism evidence="4 5">
    <name type="scientific">Lutibacter oricola</name>
    <dbReference type="NCBI Taxonomy" id="762486"/>
    <lineage>
        <taxon>Bacteria</taxon>
        <taxon>Pseudomonadati</taxon>
        <taxon>Bacteroidota</taxon>
        <taxon>Flavobacteriia</taxon>
        <taxon>Flavobacteriales</taxon>
        <taxon>Flavobacteriaceae</taxon>
        <taxon>Lutibacter</taxon>
    </lineage>
</organism>
<dbReference type="EMBL" id="FNNJ01000002">
    <property type="protein sequence ID" value="SDW85954.1"/>
    <property type="molecule type" value="Genomic_DNA"/>
</dbReference>
<sequence length="306" mass="35711">MNINSNVFIVIATYNSIQWIEQCLNSIPKDCNTVIIDNNSSDNTVSFIKEKFPKSYLIEEKENLGFGKANNIGISYALNRGAEYIFLLNQDAYLEQDTISKLIQASKENPNYGILSPIHLNGNGSKLDSNFAVYIQQNRELQFDSLKGNIENKPYNVSFVNAASWFIPKNTFEKIGGFDPIFYHYGEDNNFCQRVIYHKLKVGVVPDVYIKHDREDRVAKKEQSFKEKLVLKERFYKSKWANINVNLKPNKIKKKKLKQIIKDLMLLRIKSAYSQFKEYRMTLRILPAIYKSRNLNKMKGKHYLKY</sequence>
<accession>A0A1H2X0B9</accession>
<feature type="domain" description="Glycosyltransferase 2-like" evidence="2">
    <location>
        <begin position="9"/>
        <end position="130"/>
    </location>
</feature>
<protein>
    <submittedName>
        <fullName evidence="4">Glycosyltransferase, GT2 family</fullName>
    </submittedName>
</protein>
<gene>
    <name evidence="4" type="ORF">SAMN05444411_102326</name>
</gene>
<evidence type="ECO:0000259" key="2">
    <source>
        <dbReference type="Pfam" id="PF00535"/>
    </source>
</evidence>
<evidence type="ECO:0000256" key="1">
    <source>
        <dbReference type="ARBA" id="ARBA00022679"/>
    </source>
</evidence>